<name>A0A512B5A9_9BACT</name>
<organism evidence="1 2">
    <name type="scientific">Adhaeribacter aerolatus</name>
    <dbReference type="NCBI Taxonomy" id="670289"/>
    <lineage>
        <taxon>Bacteria</taxon>
        <taxon>Pseudomonadati</taxon>
        <taxon>Bacteroidota</taxon>
        <taxon>Cytophagia</taxon>
        <taxon>Cytophagales</taxon>
        <taxon>Hymenobacteraceae</taxon>
        <taxon>Adhaeribacter</taxon>
    </lineage>
</organism>
<sequence length="48" mass="5444">MKISNPDDIYFIVCKEVTYKSLASILKNCKKYANDLGEKGFTITPTNQ</sequence>
<dbReference type="EMBL" id="BJYS01000051">
    <property type="protein sequence ID" value="GEO07121.1"/>
    <property type="molecule type" value="Genomic_DNA"/>
</dbReference>
<evidence type="ECO:0000313" key="2">
    <source>
        <dbReference type="Proteomes" id="UP000321532"/>
    </source>
</evidence>
<gene>
    <name evidence="1" type="ORF">AAE02nite_47850</name>
</gene>
<dbReference type="AlphaFoldDB" id="A0A512B5A9"/>
<dbReference type="Proteomes" id="UP000321532">
    <property type="component" value="Unassembled WGS sequence"/>
</dbReference>
<comment type="caution">
    <text evidence="1">The sequence shown here is derived from an EMBL/GenBank/DDBJ whole genome shotgun (WGS) entry which is preliminary data.</text>
</comment>
<proteinExistence type="predicted"/>
<keyword evidence="2" id="KW-1185">Reference proteome</keyword>
<evidence type="ECO:0000313" key="1">
    <source>
        <dbReference type="EMBL" id="GEO07121.1"/>
    </source>
</evidence>
<accession>A0A512B5A9</accession>
<protein>
    <submittedName>
        <fullName evidence="1">Uncharacterized protein</fullName>
    </submittedName>
</protein>
<reference evidence="1 2" key="1">
    <citation type="submission" date="2019-07" db="EMBL/GenBank/DDBJ databases">
        <title>Whole genome shotgun sequence of Adhaeribacter aerolatus NBRC 106133.</title>
        <authorList>
            <person name="Hosoyama A."/>
            <person name="Uohara A."/>
            <person name="Ohji S."/>
            <person name="Ichikawa N."/>
        </authorList>
    </citation>
    <scope>NUCLEOTIDE SEQUENCE [LARGE SCALE GENOMIC DNA]</scope>
    <source>
        <strain evidence="1 2">NBRC 106133</strain>
    </source>
</reference>